<gene>
    <name evidence="7" type="ORF">GGR16_004314</name>
</gene>
<proteinExistence type="predicted"/>
<comment type="subcellular location">
    <subcellularLocation>
        <location evidence="1">Cell membrane</location>
        <topology evidence="1">Multi-pass membrane protein</topology>
    </subcellularLocation>
</comment>
<protein>
    <submittedName>
        <fullName evidence="7">Membrane protein</fullName>
    </submittedName>
</protein>
<dbReference type="EMBL" id="JACIEN010000006">
    <property type="protein sequence ID" value="MBB4019267.1"/>
    <property type="molecule type" value="Genomic_DNA"/>
</dbReference>
<dbReference type="RefSeq" id="WP_019400246.1">
    <property type="nucleotide sequence ID" value="NZ_JACIEN010000006.1"/>
</dbReference>
<comment type="caution">
    <text evidence="7">The sequence shown here is derived from an EMBL/GenBank/DDBJ whole genome shotgun (WGS) entry which is preliminary data.</text>
</comment>
<name>A0A840CAG0_9HYPH</name>
<evidence type="ECO:0000256" key="3">
    <source>
        <dbReference type="ARBA" id="ARBA00022692"/>
    </source>
</evidence>
<evidence type="ECO:0000313" key="7">
    <source>
        <dbReference type="EMBL" id="MBB4019267.1"/>
    </source>
</evidence>
<keyword evidence="4 6" id="KW-1133">Transmembrane helix</keyword>
<keyword evidence="3 6" id="KW-0812">Transmembrane</keyword>
<dbReference type="Pfam" id="PF03631">
    <property type="entry name" value="Virul_fac_BrkB"/>
    <property type="match status" value="1"/>
</dbReference>
<evidence type="ECO:0000256" key="2">
    <source>
        <dbReference type="ARBA" id="ARBA00022475"/>
    </source>
</evidence>
<dbReference type="Proteomes" id="UP000577362">
    <property type="component" value="Unassembled WGS sequence"/>
</dbReference>
<evidence type="ECO:0000313" key="8">
    <source>
        <dbReference type="Proteomes" id="UP000577362"/>
    </source>
</evidence>
<dbReference type="PANTHER" id="PTHR30213">
    <property type="entry name" value="INNER MEMBRANE PROTEIN YHJD"/>
    <property type="match status" value="1"/>
</dbReference>
<organism evidence="7 8">
    <name type="scientific">Chelatococcus caeni</name>
    <dbReference type="NCBI Taxonomy" id="1348468"/>
    <lineage>
        <taxon>Bacteria</taxon>
        <taxon>Pseudomonadati</taxon>
        <taxon>Pseudomonadota</taxon>
        <taxon>Alphaproteobacteria</taxon>
        <taxon>Hyphomicrobiales</taxon>
        <taxon>Chelatococcaceae</taxon>
        <taxon>Chelatococcus</taxon>
    </lineage>
</organism>
<dbReference type="NCBIfam" id="TIGR00765">
    <property type="entry name" value="yihY_not_rbn"/>
    <property type="match status" value="1"/>
</dbReference>
<evidence type="ECO:0000256" key="6">
    <source>
        <dbReference type="SAM" id="Phobius"/>
    </source>
</evidence>
<feature type="transmembrane region" description="Helical" evidence="6">
    <location>
        <begin position="30"/>
        <end position="52"/>
    </location>
</feature>
<evidence type="ECO:0000256" key="1">
    <source>
        <dbReference type="ARBA" id="ARBA00004651"/>
    </source>
</evidence>
<feature type="transmembrane region" description="Helical" evidence="6">
    <location>
        <begin position="179"/>
        <end position="199"/>
    </location>
</feature>
<dbReference type="AlphaFoldDB" id="A0A840CAG0"/>
<accession>A0A840CAG0</accession>
<sequence>MKAIGTSARVLWRAFERFNDHDGWAISSHIALSGLMSLFPFLILVTALAGFIGSTDLARGVADLIFETWPSEVAGSVAGEVRKVMTEQRRDLLTVGALLAVYFSSNGVESLRIGLNRAYDCYDWRPWWLTRLEAIAFVLVGAIALIVFALLVVFGPLAWRAVLSEVPALRPLGPLIVTARFAVATVVIVVALLIAHLLLPGGRRSVTSVLPGIGATLVLWLIGGTAFGLYLDSFATNYVSTYAGLASGMIVLVFLYILSAIFIFGGELNAALIREREVGAGGL</sequence>
<dbReference type="PIRSF" id="PIRSF035875">
    <property type="entry name" value="RNase_BN"/>
    <property type="match status" value="1"/>
</dbReference>
<dbReference type="PANTHER" id="PTHR30213:SF0">
    <property type="entry name" value="UPF0761 MEMBRANE PROTEIN YIHY"/>
    <property type="match status" value="1"/>
</dbReference>
<feature type="transmembrane region" description="Helical" evidence="6">
    <location>
        <begin position="134"/>
        <end position="159"/>
    </location>
</feature>
<keyword evidence="5 6" id="KW-0472">Membrane</keyword>
<keyword evidence="8" id="KW-1185">Reference proteome</keyword>
<evidence type="ECO:0000256" key="5">
    <source>
        <dbReference type="ARBA" id="ARBA00023136"/>
    </source>
</evidence>
<keyword evidence="2" id="KW-1003">Cell membrane</keyword>
<dbReference type="InterPro" id="IPR017039">
    <property type="entry name" value="Virul_fac_BrkB"/>
</dbReference>
<evidence type="ECO:0000256" key="4">
    <source>
        <dbReference type="ARBA" id="ARBA00022989"/>
    </source>
</evidence>
<feature type="transmembrane region" description="Helical" evidence="6">
    <location>
        <begin position="206"/>
        <end position="230"/>
    </location>
</feature>
<dbReference type="GO" id="GO:0005886">
    <property type="term" value="C:plasma membrane"/>
    <property type="evidence" value="ECO:0007669"/>
    <property type="project" value="UniProtKB-SubCell"/>
</dbReference>
<reference evidence="7 8" key="1">
    <citation type="submission" date="2020-08" db="EMBL/GenBank/DDBJ databases">
        <title>Genomic Encyclopedia of Type Strains, Phase IV (KMG-IV): sequencing the most valuable type-strain genomes for metagenomic binning, comparative biology and taxonomic classification.</title>
        <authorList>
            <person name="Goeker M."/>
        </authorList>
    </citation>
    <scope>NUCLEOTIDE SEQUENCE [LARGE SCALE GENOMIC DNA]</scope>
    <source>
        <strain evidence="7 8">DSM 103737</strain>
    </source>
</reference>
<feature type="transmembrane region" description="Helical" evidence="6">
    <location>
        <begin position="242"/>
        <end position="264"/>
    </location>
</feature>